<dbReference type="InterPro" id="IPR010994">
    <property type="entry name" value="RuvA_2-like"/>
</dbReference>
<dbReference type="CDD" id="cd14332">
    <property type="entry name" value="UBA_RuvA_C"/>
    <property type="match status" value="1"/>
</dbReference>
<feature type="domain" description="DNA helicase Holliday junction RuvA type" evidence="5">
    <location>
        <begin position="1"/>
        <end position="66"/>
    </location>
</feature>
<keyword evidence="2" id="KW-0227">DNA damage</keyword>
<dbReference type="SUPFAM" id="SSF46929">
    <property type="entry name" value="DNA helicase RuvA subunit, C-terminal domain"/>
    <property type="match status" value="1"/>
</dbReference>
<reference evidence="7" key="1">
    <citation type="submission" date="2007-08" db="EMBL/GenBank/DDBJ databases">
        <authorList>
            <person name="Gloeckner G."/>
            <person name="Nowack E."/>
            <person name="Melkonian M."/>
        </authorList>
    </citation>
    <scope>NUCLEOTIDE SEQUENCE</scope>
</reference>
<dbReference type="HAMAP" id="MF_00031">
    <property type="entry name" value="DNA_HJ_migration_RuvA"/>
    <property type="match status" value="1"/>
</dbReference>
<dbReference type="SUPFAM" id="SSF47781">
    <property type="entry name" value="RuvA domain 2-like"/>
    <property type="match status" value="1"/>
</dbReference>
<evidence type="ECO:0000256" key="4">
    <source>
        <dbReference type="ARBA" id="ARBA00023204"/>
    </source>
</evidence>
<organism evidence="7">
    <name type="scientific">Paulinella chromatophora</name>
    <dbReference type="NCBI Taxonomy" id="39717"/>
    <lineage>
        <taxon>Eukaryota</taxon>
        <taxon>Sar</taxon>
        <taxon>Rhizaria</taxon>
        <taxon>Cercozoa</taxon>
        <taxon>Imbricatea</taxon>
        <taxon>Silicofilosea</taxon>
        <taxon>Euglyphida</taxon>
        <taxon>Paulinellidae</taxon>
        <taxon>Paulinella</taxon>
    </lineage>
</organism>
<accession>B1X417</accession>
<feature type="domain" description="Holliday junction DNA helicase RuvA C-terminal" evidence="6">
    <location>
        <begin position="162"/>
        <end position="211"/>
    </location>
</feature>
<keyword evidence="7" id="KW-0378">Hydrolase</keyword>
<protein>
    <submittedName>
        <fullName evidence="7">Putative holliday junction DNA helicase RuvA</fullName>
    </submittedName>
</protein>
<dbReference type="EMBL" id="CP000815">
    <property type="protein sequence ID" value="ACB42686.1"/>
    <property type="molecule type" value="Genomic_DNA"/>
</dbReference>
<dbReference type="InterPro" id="IPR000085">
    <property type="entry name" value="RuvA"/>
</dbReference>
<dbReference type="Pfam" id="PF01330">
    <property type="entry name" value="RuvA_N"/>
    <property type="match status" value="1"/>
</dbReference>
<keyword evidence="7" id="KW-0934">Plastid</keyword>
<dbReference type="GeneID" id="6481274"/>
<dbReference type="InterPro" id="IPR011114">
    <property type="entry name" value="RuvA_C"/>
</dbReference>
<keyword evidence="3" id="KW-0238">DNA-binding</keyword>
<dbReference type="SUPFAM" id="SSF50249">
    <property type="entry name" value="Nucleic acid-binding proteins"/>
    <property type="match status" value="1"/>
</dbReference>
<dbReference type="Pfam" id="PF14520">
    <property type="entry name" value="HHH_5"/>
    <property type="match status" value="1"/>
</dbReference>
<dbReference type="GO" id="GO:0003677">
    <property type="term" value="F:DNA binding"/>
    <property type="evidence" value="ECO:0007669"/>
    <property type="project" value="UniProtKB-KW"/>
</dbReference>
<dbReference type="GO" id="GO:0005524">
    <property type="term" value="F:ATP binding"/>
    <property type="evidence" value="ECO:0007669"/>
    <property type="project" value="InterPro"/>
</dbReference>
<gene>
    <name evidence="7" type="primary">ruvA</name>
    <name evidence="7" type="ordered locus">PCC_0237</name>
</gene>
<dbReference type="Gene3D" id="1.10.150.20">
    <property type="entry name" value="5' to 3' exonuclease, C-terminal subdomain"/>
    <property type="match status" value="1"/>
</dbReference>
<evidence type="ECO:0000256" key="1">
    <source>
        <dbReference type="ARBA" id="ARBA00022490"/>
    </source>
</evidence>
<dbReference type="GO" id="GO:0009379">
    <property type="term" value="C:Holliday junction helicase complex"/>
    <property type="evidence" value="ECO:0007669"/>
    <property type="project" value="InterPro"/>
</dbReference>
<keyword evidence="4" id="KW-0234">DNA repair</keyword>
<dbReference type="GO" id="GO:0009378">
    <property type="term" value="F:four-way junction helicase activity"/>
    <property type="evidence" value="ECO:0007669"/>
    <property type="project" value="InterPro"/>
</dbReference>
<evidence type="ECO:0000259" key="6">
    <source>
        <dbReference type="Pfam" id="PF07499"/>
    </source>
</evidence>
<geneLocation type="organellar chromatophore" evidence="7"/>
<dbReference type="NCBIfam" id="TIGR00084">
    <property type="entry name" value="ruvA"/>
    <property type="match status" value="1"/>
</dbReference>
<dbReference type="Gene3D" id="2.40.50.140">
    <property type="entry name" value="Nucleic acid-binding proteins"/>
    <property type="match status" value="1"/>
</dbReference>
<evidence type="ECO:0000259" key="5">
    <source>
        <dbReference type="Pfam" id="PF01330"/>
    </source>
</evidence>
<keyword evidence="7" id="KW-0067">ATP-binding</keyword>
<dbReference type="InterPro" id="IPR036267">
    <property type="entry name" value="RuvA_C_sf"/>
</dbReference>
<evidence type="ECO:0000256" key="3">
    <source>
        <dbReference type="ARBA" id="ARBA00023125"/>
    </source>
</evidence>
<dbReference type="InterPro" id="IPR013849">
    <property type="entry name" value="DNA_helicase_Holl-junc_RuvA_I"/>
</dbReference>
<proteinExistence type="inferred from homology"/>
<dbReference type="RefSeq" id="YP_002048896.1">
    <property type="nucleotide sequence ID" value="NC_011087.1"/>
</dbReference>
<dbReference type="Pfam" id="PF07499">
    <property type="entry name" value="RuvA_C"/>
    <property type="match status" value="1"/>
</dbReference>
<dbReference type="GO" id="GO:0006310">
    <property type="term" value="P:DNA recombination"/>
    <property type="evidence" value="ECO:0007669"/>
    <property type="project" value="InterPro"/>
</dbReference>
<keyword evidence="7" id="KW-0347">Helicase</keyword>
<keyword evidence="7" id="KW-0547">Nucleotide-binding</keyword>
<name>B1X417_PAUCH</name>
<keyword evidence="1" id="KW-0963">Cytoplasm</keyword>
<sequence length="215" mass="25053">MISWLRGELLKSWQQGTYNVALLNCGGIGYEVYLNRRDWEDLPKTREILELYIHMLVREKQWTLYGFIEFDDRDIFREIININGIGPQLALALQTELRGPRLIEAIINGDLVTLTKAHGIGRRTAERLSTELRSRFVNLYHTNEVYLKQEGSIQGVLNDSDLVHDIQNTLKTLGYNKLEIQRAINKLKSKSSLVENSDFDVWLREALHWLSQRIN</sequence>
<reference evidence="7" key="2">
    <citation type="journal article" date="2008" name="Curr. Biol.">
        <title>Chromatophore genome sequence of Paulinella sheds light on acquisition of photosynthesis by eukaryotes.</title>
        <authorList>
            <person name="Nowack E.C.M."/>
            <person name="Melkonian M."/>
            <person name="Gloeckner G."/>
        </authorList>
    </citation>
    <scope>NUCLEOTIDE SEQUENCE [LARGE SCALE GENOMIC DNA]</scope>
</reference>
<dbReference type="InterPro" id="IPR012340">
    <property type="entry name" value="NA-bd_OB-fold"/>
</dbReference>
<evidence type="ECO:0000313" key="7">
    <source>
        <dbReference type="EMBL" id="ACB42686.1"/>
    </source>
</evidence>
<evidence type="ECO:0000256" key="2">
    <source>
        <dbReference type="ARBA" id="ARBA00022763"/>
    </source>
</evidence>
<dbReference type="GO" id="GO:0006281">
    <property type="term" value="P:DNA repair"/>
    <property type="evidence" value="ECO:0007669"/>
    <property type="project" value="UniProtKB-KW"/>
</dbReference>
<dbReference type="AlphaFoldDB" id="B1X417"/>